<dbReference type="Proteomes" id="UP000249340">
    <property type="component" value="Chromosome"/>
</dbReference>
<gene>
    <name evidence="3" type="ORF">C7M71_002240</name>
</gene>
<dbReference type="EMBL" id="CP031264">
    <property type="protein sequence ID" value="AXI76468.1"/>
    <property type="molecule type" value="Genomic_DNA"/>
</dbReference>
<feature type="transmembrane region" description="Helical" evidence="2">
    <location>
        <begin position="87"/>
        <end position="111"/>
    </location>
</feature>
<evidence type="ECO:0000313" key="4">
    <source>
        <dbReference type="Proteomes" id="UP000249340"/>
    </source>
</evidence>
<accession>A0A345SRW3</accession>
<reference evidence="4" key="1">
    <citation type="submission" date="2018-07" db="EMBL/GenBank/DDBJ databases">
        <title>Streptacidiphilus bronchialis DSM 106435 chromosome.</title>
        <authorList>
            <person name="Batra D."/>
            <person name="Gulvik C.A."/>
        </authorList>
    </citation>
    <scope>NUCLEOTIDE SEQUENCE [LARGE SCALE GENOMIC DNA]</scope>
    <source>
        <strain evidence="4">DSM 106435</strain>
    </source>
</reference>
<evidence type="ECO:0000256" key="2">
    <source>
        <dbReference type="SAM" id="Phobius"/>
    </source>
</evidence>
<dbReference type="RefSeq" id="WP_111489270.1">
    <property type="nucleotide sequence ID" value="NZ_CP031264.1"/>
</dbReference>
<dbReference type="OrthoDB" id="3613228at2"/>
<keyword evidence="4" id="KW-1185">Reference proteome</keyword>
<keyword evidence="2" id="KW-0472">Membrane</keyword>
<feature type="transmembrane region" description="Helical" evidence="2">
    <location>
        <begin position="45"/>
        <end position="66"/>
    </location>
</feature>
<feature type="compositionally biased region" description="Low complexity" evidence="1">
    <location>
        <begin position="130"/>
        <end position="163"/>
    </location>
</feature>
<feature type="region of interest" description="Disordered" evidence="1">
    <location>
        <begin position="122"/>
        <end position="164"/>
    </location>
</feature>
<dbReference type="AlphaFoldDB" id="A0A345SRW3"/>
<feature type="transmembrane region" description="Helical" evidence="2">
    <location>
        <begin position="21"/>
        <end position="39"/>
    </location>
</feature>
<evidence type="ECO:0000313" key="3">
    <source>
        <dbReference type="EMBL" id="AXI76468.1"/>
    </source>
</evidence>
<evidence type="ECO:0000256" key="1">
    <source>
        <dbReference type="SAM" id="MobiDB-lite"/>
    </source>
</evidence>
<protein>
    <submittedName>
        <fullName evidence="3">Uncharacterized protein</fullName>
    </submittedName>
</protein>
<proteinExistence type="predicted"/>
<organism evidence="3 4">
    <name type="scientific">Peterkaempfera bronchialis</name>
    <dbReference type="NCBI Taxonomy" id="2126346"/>
    <lineage>
        <taxon>Bacteria</taxon>
        <taxon>Bacillati</taxon>
        <taxon>Actinomycetota</taxon>
        <taxon>Actinomycetes</taxon>
        <taxon>Kitasatosporales</taxon>
        <taxon>Streptomycetaceae</taxon>
        <taxon>Peterkaempfera</taxon>
    </lineage>
</organism>
<sequence length="284" mass="28842">MAITETGRPATAAPAAPARGFLVGGTAGCGLACLVVAPITGKVPLAVAGVGLLLLMGLVPAVSAHLRRARTPRMPVDSAPESTTVEALPDGASCGMGILGFLIGAAVVVLLCRAELFANDTAHPSPSSRSTLTVTASGASSSGASSSGASSSVTTVSVTTVSGPEGAMLRDREIRRLAESMTAAAGTSQVSELTIEDGRMTMRTAAAPPPPGIDLRSLPYERLPVLVAEARTTLGIRNPVSWRIGCTQDATTKALVIRVTVSDQHGAASLEADAREEVTVRHSR</sequence>
<keyword evidence="2" id="KW-0812">Transmembrane</keyword>
<dbReference type="KEGG" id="stri:C7M71_002240"/>
<keyword evidence="2" id="KW-1133">Transmembrane helix</keyword>
<name>A0A345SRW3_9ACTN</name>